<feature type="compositionally biased region" description="Low complexity" evidence="1">
    <location>
        <begin position="36"/>
        <end position="50"/>
    </location>
</feature>
<feature type="region of interest" description="Disordered" evidence="1">
    <location>
        <begin position="27"/>
        <end position="58"/>
    </location>
</feature>
<comment type="caution">
    <text evidence="2">The sequence shown here is derived from an EMBL/GenBank/DDBJ whole genome shotgun (WGS) entry which is preliminary data.</text>
</comment>
<sequence length="58" mass="6530">MEEQAHDQTQLAALNQIWVAMHATSDRMARLEQKKQSGQKQGQRPQKGEQSLGDAPRS</sequence>
<organism evidence="2">
    <name type="scientific">Brassica cretica</name>
    <name type="common">Mustard</name>
    <dbReference type="NCBI Taxonomy" id="69181"/>
    <lineage>
        <taxon>Eukaryota</taxon>
        <taxon>Viridiplantae</taxon>
        <taxon>Streptophyta</taxon>
        <taxon>Embryophyta</taxon>
        <taxon>Tracheophyta</taxon>
        <taxon>Spermatophyta</taxon>
        <taxon>Magnoliopsida</taxon>
        <taxon>eudicotyledons</taxon>
        <taxon>Gunneridae</taxon>
        <taxon>Pentapetalae</taxon>
        <taxon>rosids</taxon>
        <taxon>malvids</taxon>
        <taxon>Brassicales</taxon>
        <taxon>Brassicaceae</taxon>
        <taxon>Brassiceae</taxon>
        <taxon>Brassica</taxon>
    </lineage>
</organism>
<name>A0A8S9M4B5_BRACR</name>
<dbReference type="EMBL" id="QGKY02000089">
    <property type="protein sequence ID" value="KAF2612851.1"/>
    <property type="molecule type" value="Genomic_DNA"/>
</dbReference>
<reference evidence="2" key="1">
    <citation type="submission" date="2019-12" db="EMBL/GenBank/DDBJ databases">
        <title>Genome sequencing and annotation of Brassica cretica.</title>
        <authorList>
            <person name="Studholme D.J."/>
            <person name="Sarris P.F."/>
        </authorList>
    </citation>
    <scope>NUCLEOTIDE SEQUENCE</scope>
    <source>
        <strain evidence="2">PFS-102/07</strain>
        <tissue evidence="2">Leaf</tissue>
    </source>
</reference>
<accession>A0A8S9M4B5</accession>
<evidence type="ECO:0000256" key="1">
    <source>
        <dbReference type="SAM" id="MobiDB-lite"/>
    </source>
</evidence>
<protein>
    <submittedName>
        <fullName evidence="2">Uncharacterized protein</fullName>
    </submittedName>
</protein>
<proteinExistence type="predicted"/>
<dbReference type="AlphaFoldDB" id="A0A8S9M4B5"/>
<evidence type="ECO:0000313" key="2">
    <source>
        <dbReference type="EMBL" id="KAF2612851.1"/>
    </source>
</evidence>
<gene>
    <name evidence="2" type="ORF">F2Q70_00009133</name>
</gene>